<evidence type="ECO:0000256" key="2">
    <source>
        <dbReference type="SAM" id="Phobius"/>
    </source>
</evidence>
<feature type="region of interest" description="Disordered" evidence="1">
    <location>
        <begin position="68"/>
        <end position="100"/>
    </location>
</feature>
<dbReference type="KEGG" id="ccro:CMC5_060450"/>
<evidence type="ECO:0000313" key="3">
    <source>
        <dbReference type="EMBL" id="AKT41834.1"/>
    </source>
</evidence>
<sequence>MAPFRARPARWIPSTFATILPPERHRATHGLVKLARHLSALSFLAFLVLVAGGPLGCNYLGMLGVPPPPTIPDMPQLPPPPEIPEVPKPPDPPQSPQMPAVDVPEDHDGGVCCVRTGAVETMCGVGAKRCCTLKLDGAGACESAGHLWFHSVDGCRGAC</sequence>
<dbReference type="AlphaFoldDB" id="A0A0K1ELU4"/>
<keyword evidence="2" id="KW-1133">Transmembrane helix</keyword>
<organism evidence="3 4">
    <name type="scientific">Chondromyces crocatus</name>
    <dbReference type="NCBI Taxonomy" id="52"/>
    <lineage>
        <taxon>Bacteria</taxon>
        <taxon>Pseudomonadati</taxon>
        <taxon>Myxococcota</taxon>
        <taxon>Polyangia</taxon>
        <taxon>Polyangiales</taxon>
        <taxon>Polyangiaceae</taxon>
        <taxon>Chondromyces</taxon>
    </lineage>
</organism>
<protein>
    <submittedName>
        <fullName evidence="3">Uncharacterized protein</fullName>
    </submittedName>
</protein>
<reference evidence="3 4" key="1">
    <citation type="submission" date="2015-07" db="EMBL/GenBank/DDBJ databases">
        <title>Genome analysis of myxobacterium Chondromyces crocatus Cm c5 reveals a high potential for natural compound synthesis and the genetic basis for the loss of fruiting body formation.</title>
        <authorList>
            <person name="Zaburannyi N."/>
            <person name="Bunk B."/>
            <person name="Maier J."/>
            <person name="Overmann J."/>
            <person name="Mueller R."/>
        </authorList>
    </citation>
    <scope>NUCLEOTIDE SEQUENCE [LARGE SCALE GENOMIC DNA]</scope>
    <source>
        <strain evidence="3 4">Cm c5</strain>
    </source>
</reference>
<name>A0A0K1ELU4_CHOCO</name>
<dbReference type="RefSeq" id="WP_050433554.1">
    <property type="nucleotide sequence ID" value="NZ_CP012159.1"/>
</dbReference>
<dbReference type="STRING" id="52.CMC5_060450"/>
<evidence type="ECO:0000256" key="1">
    <source>
        <dbReference type="SAM" id="MobiDB-lite"/>
    </source>
</evidence>
<proteinExistence type="predicted"/>
<accession>A0A0K1ELU4</accession>
<keyword evidence="2" id="KW-0812">Transmembrane</keyword>
<dbReference type="Proteomes" id="UP000067626">
    <property type="component" value="Chromosome"/>
</dbReference>
<feature type="transmembrane region" description="Helical" evidence="2">
    <location>
        <begin position="34"/>
        <end position="55"/>
    </location>
</feature>
<keyword evidence="2" id="KW-0472">Membrane</keyword>
<evidence type="ECO:0000313" key="4">
    <source>
        <dbReference type="Proteomes" id="UP000067626"/>
    </source>
</evidence>
<gene>
    <name evidence="3" type="ORF">CMC5_060450</name>
</gene>
<dbReference type="OrthoDB" id="5513399at2"/>
<feature type="compositionally biased region" description="Pro residues" evidence="1">
    <location>
        <begin position="68"/>
        <end position="96"/>
    </location>
</feature>
<dbReference type="EMBL" id="CP012159">
    <property type="protein sequence ID" value="AKT41834.1"/>
    <property type="molecule type" value="Genomic_DNA"/>
</dbReference>
<keyword evidence="4" id="KW-1185">Reference proteome</keyword>